<dbReference type="Gene3D" id="1.10.260.40">
    <property type="entry name" value="lambda repressor-like DNA-binding domains"/>
    <property type="match status" value="1"/>
</dbReference>
<evidence type="ECO:0000313" key="2">
    <source>
        <dbReference type="EMBL" id="MQY23596.1"/>
    </source>
</evidence>
<reference evidence="2 3" key="1">
    <citation type="submission" date="2019-10" db="EMBL/GenBank/DDBJ databases">
        <title>Nocardia macrotermitis sp. nov. and Nocardia aurantia sp. nov., isolated from the gut of fungus growing-termite Macrotermes natalensis.</title>
        <authorList>
            <person name="Benndorf R."/>
            <person name="Schwitalla J."/>
            <person name="Martin K."/>
            <person name="De Beer W."/>
            <person name="Kaster A.-K."/>
            <person name="Vollmers J."/>
            <person name="Poulsen M."/>
            <person name="Beemelmanns C."/>
        </authorList>
    </citation>
    <scope>NUCLEOTIDE SEQUENCE [LARGE SCALE GENOMIC DNA]</scope>
    <source>
        <strain evidence="2 3">RB20</strain>
    </source>
</reference>
<protein>
    <recommendedName>
        <fullName evidence="1">HTH cro/C1-type domain-containing protein</fullName>
    </recommendedName>
</protein>
<dbReference type="InterPro" id="IPR041413">
    <property type="entry name" value="MLTR_LBD"/>
</dbReference>
<dbReference type="InterPro" id="IPR001387">
    <property type="entry name" value="Cro/C1-type_HTH"/>
</dbReference>
<proteinExistence type="predicted"/>
<dbReference type="RefSeq" id="WP_153415365.1">
    <property type="nucleotide sequence ID" value="NZ_WEGK01000021.1"/>
</dbReference>
<dbReference type="CDD" id="cd00093">
    <property type="entry name" value="HTH_XRE"/>
    <property type="match status" value="1"/>
</dbReference>
<dbReference type="EMBL" id="WEGK01000021">
    <property type="protein sequence ID" value="MQY23596.1"/>
    <property type="molecule type" value="Genomic_DNA"/>
</dbReference>
<organism evidence="2 3">
    <name type="scientific">Nocardia macrotermitis</name>
    <dbReference type="NCBI Taxonomy" id="2585198"/>
    <lineage>
        <taxon>Bacteria</taxon>
        <taxon>Bacillati</taxon>
        <taxon>Actinomycetota</taxon>
        <taxon>Actinomycetes</taxon>
        <taxon>Mycobacteriales</taxon>
        <taxon>Nocardiaceae</taxon>
        <taxon>Nocardia</taxon>
    </lineage>
</organism>
<dbReference type="PANTHER" id="PTHR35010:SF2">
    <property type="entry name" value="BLL4672 PROTEIN"/>
    <property type="match status" value="1"/>
</dbReference>
<dbReference type="Pfam" id="PF17765">
    <property type="entry name" value="MLTR_LBD"/>
    <property type="match status" value="1"/>
</dbReference>
<dbReference type="GO" id="GO:0003677">
    <property type="term" value="F:DNA binding"/>
    <property type="evidence" value="ECO:0007669"/>
    <property type="project" value="InterPro"/>
</dbReference>
<dbReference type="AlphaFoldDB" id="A0A7K0DCT9"/>
<evidence type="ECO:0000259" key="1">
    <source>
        <dbReference type="PROSITE" id="PS50943"/>
    </source>
</evidence>
<feature type="domain" description="HTH cro/C1-type" evidence="1">
    <location>
        <begin position="35"/>
        <end position="85"/>
    </location>
</feature>
<dbReference type="SMART" id="SM00530">
    <property type="entry name" value="HTH_XRE"/>
    <property type="match status" value="1"/>
</dbReference>
<dbReference type="SUPFAM" id="SSF47413">
    <property type="entry name" value="lambda repressor-like DNA-binding domains"/>
    <property type="match status" value="1"/>
</dbReference>
<dbReference type="Pfam" id="PF13560">
    <property type="entry name" value="HTH_31"/>
    <property type="match status" value="1"/>
</dbReference>
<comment type="caution">
    <text evidence="2">The sequence shown here is derived from an EMBL/GenBank/DDBJ whole genome shotgun (WGS) entry which is preliminary data.</text>
</comment>
<dbReference type="PROSITE" id="PS50943">
    <property type="entry name" value="HTH_CROC1"/>
    <property type="match status" value="1"/>
</dbReference>
<dbReference type="OrthoDB" id="3608749at2"/>
<evidence type="ECO:0000313" key="3">
    <source>
        <dbReference type="Proteomes" id="UP000438448"/>
    </source>
</evidence>
<dbReference type="PANTHER" id="PTHR35010">
    <property type="entry name" value="BLL4672 PROTEIN-RELATED"/>
    <property type="match status" value="1"/>
</dbReference>
<keyword evidence="3" id="KW-1185">Reference proteome</keyword>
<sequence length="290" mass="32667">MPTTPDSGRLGEFLKARRAQLTPRDVGLPETPGHRKVAGLRRTEVAQLATISVEYYTRLEQGRVQASAAVLGTLAHALRLDEDQQSYLYEIAGKSDAKPRRRRAPQRPRPAIRRLLDQLTDTPAIALGKRLDILDWNDAAAALYGNFAEMPAPHRNYVHLMFTDRHFRDLHVHWEHDARVAVSALRMEAAQDSDDPELARLVGELSVRDEHFRTWWAEHTVNSTGFGTKNYRHPLVGELTLDCDTWLSPDGSGQRLMVLTCEPGTPSHDALRILLSWGRQLPADNEIGTH</sequence>
<name>A0A7K0DCT9_9NOCA</name>
<dbReference type="InterPro" id="IPR010982">
    <property type="entry name" value="Lambda_DNA-bd_dom_sf"/>
</dbReference>
<gene>
    <name evidence="2" type="ORF">NRB20_67270</name>
</gene>
<dbReference type="Gene3D" id="3.30.450.180">
    <property type="match status" value="1"/>
</dbReference>
<accession>A0A7K0DCT9</accession>
<dbReference type="Proteomes" id="UP000438448">
    <property type="component" value="Unassembled WGS sequence"/>
</dbReference>